<proteinExistence type="inferred from homology"/>
<dbReference type="SUPFAM" id="SSF75005">
    <property type="entry name" value="Arabinanase/levansucrase/invertase"/>
    <property type="match status" value="1"/>
</dbReference>
<organism evidence="4 5">
    <name type="scientific">Cohnella cellulosilytica</name>
    <dbReference type="NCBI Taxonomy" id="986710"/>
    <lineage>
        <taxon>Bacteria</taxon>
        <taxon>Bacillati</taxon>
        <taxon>Bacillota</taxon>
        <taxon>Bacilli</taxon>
        <taxon>Bacillales</taxon>
        <taxon>Paenibacillaceae</taxon>
        <taxon>Cohnella</taxon>
    </lineage>
</organism>
<dbReference type="Proteomes" id="UP001596378">
    <property type="component" value="Unassembled WGS sequence"/>
</dbReference>
<dbReference type="RefSeq" id="WP_378048179.1">
    <property type="nucleotide sequence ID" value="NZ_JBHMDN010000016.1"/>
</dbReference>
<keyword evidence="2" id="KW-0808">Transferase</keyword>
<dbReference type="EMBL" id="JBHTAI010000002">
    <property type="protein sequence ID" value="MFC7147719.1"/>
    <property type="molecule type" value="Genomic_DNA"/>
</dbReference>
<dbReference type="PIRSF" id="PIRSF016202">
    <property type="entry name" value="PH1107"/>
    <property type="match status" value="1"/>
</dbReference>
<dbReference type="GO" id="GO:0016787">
    <property type="term" value="F:hydrolase activity"/>
    <property type="evidence" value="ECO:0007669"/>
    <property type="project" value="UniProtKB-KW"/>
</dbReference>
<gene>
    <name evidence="4" type="ORF">ACFQMJ_04135</name>
</gene>
<keyword evidence="5" id="KW-1185">Reference proteome</keyword>
<dbReference type="Gene3D" id="2.115.10.20">
    <property type="entry name" value="Glycosyl hydrolase domain, family 43"/>
    <property type="match status" value="1"/>
</dbReference>
<keyword evidence="4" id="KW-0378">Hydrolase</keyword>
<evidence type="ECO:0000256" key="2">
    <source>
        <dbReference type="ARBA" id="ARBA00022679"/>
    </source>
</evidence>
<protein>
    <submittedName>
        <fullName evidence="4">Glycoside hydrolase family 130 protein</fullName>
    </submittedName>
</protein>
<name>A0ABW2F6U3_9BACL</name>
<keyword evidence="1" id="KW-0328">Glycosyltransferase</keyword>
<dbReference type="InterPro" id="IPR007184">
    <property type="entry name" value="Mannoside_phosphorylase"/>
</dbReference>
<sequence length="353" mass="38498">MANSGAGGAAGAPLRSAPVVHRYAGNPVLSPAQVPYGPAMVFNAGVTKYEGKYAMVFRNDYGDERAERVHDSRTTNLGLAFSDDGVNWEVRPSPIWQWCDEEVDRVYDPRLTVIEGKVYLCFAMDTKHGLRGGIATTEDFASFNVISLSVPDNRNMVLFPERIGGRYMRLERPMPVYSRGGRDRFDLWLSESPDLVYWGRSSLVLGVEQVAYANDKVGPGAPPVRTKQGWLTTFHAVDIDPARGKNGWEPKWTKRYSAGIMLLDPDDPRKVIGRSRAPLLAPEAPYEVAGGFRNDVIFPGGMILEDSGEVKIYYGAADTVECLATAHVDDLVALCLKDGPGGPAAGGGLTNDL</sequence>
<comment type="caution">
    <text evidence="4">The sequence shown here is derived from an EMBL/GenBank/DDBJ whole genome shotgun (WGS) entry which is preliminary data.</text>
</comment>
<accession>A0ABW2F6U3</accession>
<dbReference type="InterPro" id="IPR023296">
    <property type="entry name" value="Glyco_hydro_beta-prop_sf"/>
</dbReference>
<dbReference type="CDD" id="cd08993">
    <property type="entry name" value="GH130"/>
    <property type="match status" value="1"/>
</dbReference>
<evidence type="ECO:0000313" key="5">
    <source>
        <dbReference type="Proteomes" id="UP001596378"/>
    </source>
</evidence>
<evidence type="ECO:0000313" key="4">
    <source>
        <dbReference type="EMBL" id="MFC7147719.1"/>
    </source>
</evidence>
<evidence type="ECO:0000256" key="1">
    <source>
        <dbReference type="ARBA" id="ARBA00022676"/>
    </source>
</evidence>
<comment type="similarity">
    <text evidence="3">Belongs to the glycosyl hydrolase 130 family.</text>
</comment>
<dbReference type="Pfam" id="PF04041">
    <property type="entry name" value="Glyco_hydro_130"/>
    <property type="match status" value="1"/>
</dbReference>
<evidence type="ECO:0000256" key="3">
    <source>
        <dbReference type="ARBA" id="ARBA00024356"/>
    </source>
</evidence>
<reference evidence="5" key="1">
    <citation type="journal article" date="2019" name="Int. J. Syst. Evol. Microbiol.">
        <title>The Global Catalogue of Microorganisms (GCM) 10K type strain sequencing project: providing services to taxonomists for standard genome sequencing and annotation.</title>
        <authorList>
            <consortium name="The Broad Institute Genomics Platform"/>
            <consortium name="The Broad Institute Genome Sequencing Center for Infectious Disease"/>
            <person name="Wu L."/>
            <person name="Ma J."/>
        </authorList>
    </citation>
    <scope>NUCLEOTIDE SEQUENCE [LARGE SCALE GENOMIC DNA]</scope>
    <source>
        <strain evidence="5">KCTC 12907</strain>
    </source>
</reference>
<dbReference type="PANTHER" id="PTHR34106:SF5">
    <property type="entry name" value="GLYCOSIDASE"/>
    <property type="match status" value="1"/>
</dbReference>
<dbReference type="PANTHER" id="PTHR34106">
    <property type="entry name" value="GLYCOSIDASE"/>
    <property type="match status" value="1"/>
</dbReference>